<keyword evidence="1" id="KW-1185">Reference proteome</keyword>
<evidence type="ECO:0000313" key="1">
    <source>
        <dbReference type="Proteomes" id="UP001732780"/>
    </source>
</evidence>
<gene>
    <name evidence="2" type="primary">LOC141576231</name>
</gene>
<name>A0AC58PYE8_CAMBA</name>
<sequence length="419" mass="44133">MPTFGCQLDRGPETPAPSQGSAPVAARLCRPVGLWLLPRVGASGCVSGRLGALGKGVRVSQPARARVSECPAEGLAPAPSACATCTGAQATPVQGRARTCRGHGHPGPYRGPHLPPLAPAGLPSVCGRRPLPLSRRESPPPGLPLLGRRPRPAPGRPASRAGGICGAGRGRGQWLRLASERGCSRAPRHFPCPATPRLHSSPFPCPRGPAQWRGRCSLGLRSSGCKAQLFLAETWEKRAPTLSMLLSPPSVFLPQGTCGNTRRFVPAGRDASGLPGPSPFVLELLRSVNDFLWLGENGVLRSWPLTFSPLERYSGASRGLHDVRHHCRRRAEVLVGTRLTCVEPDADPEGLCSASVICHYPAETGCQAGAQRFQGSSLPAEAANRHHPGALTSSGIHPDTSTDTGRAQNCLSPEDTTDK</sequence>
<dbReference type="Proteomes" id="UP001732780">
    <property type="component" value="Chromosome X"/>
</dbReference>
<protein>
    <submittedName>
        <fullName evidence="2">Uncharacterized protein LOC141576231 isoform X3</fullName>
    </submittedName>
</protein>
<reference evidence="2" key="1">
    <citation type="submission" date="2025-08" db="UniProtKB">
        <authorList>
            <consortium name="RefSeq"/>
        </authorList>
    </citation>
    <scope>IDENTIFICATION</scope>
    <source>
        <tissue evidence="2">Blood</tissue>
    </source>
</reference>
<accession>A0AC58PYE8</accession>
<evidence type="ECO:0000313" key="2">
    <source>
        <dbReference type="RefSeq" id="XP_074215065.1"/>
    </source>
</evidence>
<proteinExistence type="predicted"/>
<dbReference type="RefSeq" id="XP_074215065.1">
    <property type="nucleotide sequence ID" value="XM_074358964.1"/>
</dbReference>
<organism evidence="1 2">
    <name type="scientific">Camelus bactrianus</name>
    <name type="common">Bactrian camel</name>
    <dbReference type="NCBI Taxonomy" id="9837"/>
    <lineage>
        <taxon>Eukaryota</taxon>
        <taxon>Metazoa</taxon>
        <taxon>Chordata</taxon>
        <taxon>Craniata</taxon>
        <taxon>Vertebrata</taxon>
        <taxon>Euteleostomi</taxon>
        <taxon>Mammalia</taxon>
        <taxon>Eutheria</taxon>
        <taxon>Laurasiatheria</taxon>
        <taxon>Artiodactyla</taxon>
        <taxon>Tylopoda</taxon>
        <taxon>Camelidae</taxon>
        <taxon>Camelus</taxon>
    </lineage>
</organism>